<dbReference type="Proteomes" id="UP001237642">
    <property type="component" value="Unassembled WGS sequence"/>
</dbReference>
<evidence type="ECO:0000313" key="2">
    <source>
        <dbReference type="Proteomes" id="UP001237642"/>
    </source>
</evidence>
<comment type="caution">
    <text evidence="1">The sequence shown here is derived from an EMBL/GenBank/DDBJ whole genome shotgun (WGS) entry which is preliminary data.</text>
</comment>
<keyword evidence="2" id="KW-1185">Reference proteome</keyword>
<reference evidence="1" key="2">
    <citation type="submission" date="2023-05" db="EMBL/GenBank/DDBJ databases">
        <authorList>
            <person name="Schelkunov M.I."/>
        </authorList>
    </citation>
    <scope>NUCLEOTIDE SEQUENCE</scope>
    <source>
        <strain evidence="1">Hsosn_3</strain>
        <tissue evidence="1">Leaf</tissue>
    </source>
</reference>
<accession>A0AAD8MYV8</accession>
<organism evidence="1 2">
    <name type="scientific">Heracleum sosnowskyi</name>
    <dbReference type="NCBI Taxonomy" id="360622"/>
    <lineage>
        <taxon>Eukaryota</taxon>
        <taxon>Viridiplantae</taxon>
        <taxon>Streptophyta</taxon>
        <taxon>Embryophyta</taxon>
        <taxon>Tracheophyta</taxon>
        <taxon>Spermatophyta</taxon>
        <taxon>Magnoliopsida</taxon>
        <taxon>eudicotyledons</taxon>
        <taxon>Gunneridae</taxon>
        <taxon>Pentapetalae</taxon>
        <taxon>asterids</taxon>
        <taxon>campanulids</taxon>
        <taxon>Apiales</taxon>
        <taxon>Apiaceae</taxon>
        <taxon>Apioideae</taxon>
        <taxon>apioid superclade</taxon>
        <taxon>Tordylieae</taxon>
        <taxon>Tordyliinae</taxon>
        <taxon>Heracleum</taxon>
    </lineage>
</organism>
<dbReference type="AlphaFoldDB" id="A0AAD8MYV8"/>
<name>A0AAD8MYV8_9APIA</name>
<gene>
    <name evidence="1" type="ORF">POM88_018332</name>
</gene>
<dbReference type="EMBL" id="JAUIZM010000004">
    <property type="protein sequence ID" value="KAK1390154.1"/>
    <property type="molecule type" value="Genomic_DNA"/>
</dbReference>
<proteinExistence type="predicted"/>
<sequence length="108" mass="12656">MKSVEEKERDEAHLHVLQNNSEVHPYIMMHKDTIVYLLIDLKKRSVWSVVLNSAPRDYQELYYDDELGDTTLENPSFFSNIPICDKVDDSECIIASKRQNVEGIWIKN</sequence>
<reference evidence="1" key="1">
    <citation type="submission" date="2023-02" db="EMBL/GenBank/DDBJ databases">
        <title>Genome of toxic invasive species Heracleum sosnowskyi carries increased number of genes despite the absence of recent whole-genome duplications.</title>
        <authorList>
            <person name="Schelkunov M."/>
            <person name="Shtratnikova V."/>
            <person name="Makarenko M."/>
            <person name="Klepikova A."/>
            <person name="Omelchenko D."/>
            <person name="Novikova G."/>
            <person name="Obukhova E."/>
            <person name="Bogdanov V."/>
            <person name="Penin A."/>
            <person name="Logacheva M."/>
        </authorList>
    </citation>
    <scope>NUCLEOTIDE SEQUENCE</scope>
    <source>
        <strain evidence="1">Hsosn_3</strain>
        <tissue evidence="1">Leaf</tissue>
    </source>
</reference>
<evidence type="ECO:0000313" key="1">
    <source>
        <dbReference type="EMBL" id="KAK1390154.1"/>
    </source>
</evidence>
<protein>
    <submittedName>
        <fullName evidence="1">Uncharacterized protein</fullName>
    </submittedName>
</protein>